<feature type="non-terminal residue" evidence="4">
    <location>
        <position position="515"/>
    </location>
</feature>
<dbReference type="EMBL" id="CAJPEX010012523">
    <property type="protein sequence ID" value="CAG0925360.1"/>
    <property type="molecule type" value="Genomic_DNA"/>
</dbReference>
<sequence length="515" mass="56178">HGGALLNPAGSPKIGIAPCIVFPFLNGGGAPYGIDVIRPFVYPTLCVPLYAENLLLDQAKNIKIADFGFSNYYDPDGGHLSTWCGSPPYAAPEVFEGKQYVGPEIDVWSLGVVLYVLVCGALPFDGSSLHCLRDRVLSGRFWVPYFMSTECENLVRKMLVVEPTKRYSLDEVKKHPWMNMGDPPKLLPPRPDIQMDLNNQIVRLMQSLGIDQSVQKRNFDHHSAIYMLLVDKLHQHHSTGVSAVSSEASGQRRPSCVADNAIMRRIVDPSSLLPSTGRRELVRMETSPDSHLSTVPSNALYSEPSAPFGLNVVHEDQVADTSPYKGLSIDEGVECEADMSVSSSSLSLCDSVHVRGRILHQMSHQYSRDSGVSGPYMSDASPRGSMVSSMFESFDSQHTDGGQASCVGDMNSETEWGVGQAGQPESIGRMVAVLDSGDGQATGELWESRDEFVGGLVDLCEGQDLFEGSVTQRLNEPGKCETLITESSLTKSSDAYRGFMRSEEQASHDQMVNTG</sequence>
<dbReference type="PROSITE" id="PS50011">
    <property type="entry name" value="PROTEIN_KINASE_DOM"/>
    <property type="match status" value="1"/>
</dbReference>
<dbReference type="PANTHER" id="PTHR24346:SF74">
    <property type="entry name" value="PROTEIN KINASE DOMAIN-CONTAINING PROTEIN"/>
    <property type="match status" value="1"/>
</dbReference>
<dbReference type="GO" id="GO:0005524">
    <property type="term" value="F:ATP binding"/>
    <property type="evidence" value="ECO:0007669"/>
    <property type="project" value="UniProtKB-KW"/>
</dbReference>
<evidence type="ECO:0000313" key="5">
    <source>
        <dbReference type="Proteomes" id="UP000678499"/>
    </source>
</evidence>
<feature type="non-terminal residue" evidence="4">
    <location>
        <position position="1"/>
    </location>
</feature>
<dbReference type="CDD" id="cd14338">
    <property type="entry name" value="UBA_SIK"/>
    <property type="match status" value="1"/>
</dbReference>
<dbReference type="GO" id="GO:0000226">
    <property type="term" value="P:microtubule cytoskeleton organization"/>
    <property type="evidence" value="ECO:0007669"/>
    <property type="project" value="TreeGrafter"/>
</dbReference>
<protein>
    <recommendedName>
        <fullName evidence="3">Protein kinase domain-containing protein</fullName>
    </recommendedName>
</protein>
<feature type="domain" description="Protein kinase" evidence="3">
    <location>
        <begin position="1"/>
        <end position="178"/>
    </location>
</feature>
<evidence type="ECO:0000256" key="2">
    <source>
        <dbReference type="ARBA" id="ARBA00022840"/>
    </source>
</evidence>
<dbReference type="PANTHER" id="PTHR24346">
    <property type="entry name" value="MAP/MICROTUBULE AFFINITY-REGULATING KINASE"/>
    <property type="match status" value="1"/>
</dbReference>
<dbReference type="GO" id="GO:0050321">
    <property type="term" value="F:tau-protein kinase activity"/>
    <property type="evidence" value="ECO:0007669"/>
    <property type="project" value="TreeGrafter"/>
</dbReference>
<evidence type="ECO:0000313" key="4">
    <source>
        <dbReference type="EMBL" id="CAD7285208.1"/>
    </source>
</evidence>
<dbReference type="Pfam" id="PF00069">
    <property type="entry name" value="Pkinase"/>
    <property type="match status" value="1"/>
</dbReference>
<dbReference type="SUPFAM" id="SSF56112">
    <property type="entry name" value="Protein kinase-like (PK-like)"/>
    <property type="match status" value="1"/>
</dbReference>
<dbReference type="Proteomes" id="UP000678499">
    <property type="component" value="Unassembled WGS sequence"/>
</dbReference>
<dbReference type="GO" id="GO:0005737">
    <property type="term" value="C:cytoplasm"/>
    <property type="evidence" value="ECO:0007669"/>
    <property type="project" value="TreeGrafter"/>
</dbReference>
<keyword evidence="1" id="KW-0547">Nucleotide-binding</keyword>
<gene>
    <name evidence="4" type="ORF">NMOB1V02_LOCUS12810</name>
</gene>
<dbReference type="OrthoDB" id="193931at2759"/>
<dbReference type="Pfam" id="PF23312">
    <property type="entry name" value="UBA_SIK3"/>
    <property type="match status" value="1"/>
</dbReference>
<dbReference type="Gene3D" id="1.10.510.10">
    <property type="entry name" value="Transferase(Phosphotransferase) domain 1"/>
    <property type="match status" value="1"/>
</dbReference>
<reference evidence="4" key="1">
    <citation type="submission" date="2020-11" db="EMBL/GenBank/DDBJ databases">
        <authorList>
            <person name="Tran Van P."/>
        </authorList>
    </citation>
    <scope>NUCLEOTIDE SEQUENCE</scope>
</reference>
<dbReference type="InterPro" id="IPR000719">
    <property type="entry name" value="Prot_kinase_dom"/>
</dbReference>
<accession>A0A7R9C3A3</accession>
<dbReference type="GO" id="GO:0035556">
    <property type="term" value="P:intracellular signal transduction"/>
    <property type="evidence" value="ECO:0007669"/>
    <property type="project" value="TreeGrafter"/>
</dbReference>
<evidence type="ECO:0000256" key="1">
    <source>
        <dbReference type="ARBA" id="ARBA00022741"/>
    </source>
</evidence>
<dbReference type="InterPro" id="IPR057380">
    <property type="entry name" value="UBA_SIK1/2/3"/>
</dbReference>
<keyword evidence="5" id="KW-1185">Reference proteome</keyword>
<name>A0A7R9C3A3_9CRUS</name>
<dbReference type="InterPro" id="IPR011009">
    <property type="entry name" value="Kinase-like_dom_sf"/>
</dbReference>
<dbReference type="FunFam" id="1.10.510.10:FF:000571">
    <property type="entry name" value="Maternal embryonic leucine zipper kinase"/>
    <property type="match status" value="1"/>
</dbReference>
<dbReference type="AlphaFoldDB" id="A0A7R9C3A3"/>
<dbReference type="SMART" id="SM00220">
    <property type="entry name" value="S_TKc"/>
    <property type="match status" value="1"/>
</dbReference>
<organism evidence="4">
    <name type="scientific">Notodromas monacha</name>
    <dbReference type="NCBI Taxonomy" id="399045"/>
    <lineage>
        <taxon>Eukaryota</taxon>
        <taxon>Metazoa</taxon>
        <taxon>Ecdysozoa</taxon>
        <taxon>Arthropoda</taxon>
        <taxon>Crustacea</taxon>
        <taxon>Oligostraca</taxon>
        <taxon>Ostracoda</taxon>
        <taxon>Podocopa</taxon>
        <taxon>Podocopida</taxon>
        <taxon>Cypridocopina</taxon>
        <taxon>Cypridoidea</taxon>
        <taxon>Cyprididae</taxon>
        <taxon>Notodromas</taxon>
    </lineage>
</organism>
<keyword evidence="2" id="KW-0067">ATP-binding</keyword>
<evidence type="ECO:0000259" key="3">
    <source>
        <dbReference type="PROSITE" id="PS50011"/>
    </source>
</evidence>
<proteinExistence type="predicted"/>
<dbReference type="EMBL" id="OA894560">
    <property type="protein sequence ID" value="CAD7285208.1"/>
    <property type="molecule type" value="Genomic_DNA"/>
</dbReference>